<dbReference type="EMBL" id="NKLP01000236">
    <property type="protein sequence ID" value="TDN29158.1"/>
    <property type="molecule type" value="Genomic_DNA"/>
</dbReference>
<dbReference type="InterPro" id="IPR009459">
    <property type="entry name" value="MucBP_dom"/>
</dbReference>
<feature type="signal peptide" evidence="4">
    <location>
        <begin position="1"/>
        <end position="30"/>
    </location>
</feature>
<accession>A0A4R6CR79</accession>
<keyword evidence="1" id="KW-0677">Repeat</keyword>
<feature type="chain" id="PRO_5038732619" description="MucBP domain-containing protein" evidence="4">
    <location>
        <begin position="31"/>
        <end position="462"/>
    </location>
</feature>
<dbReference type="RefSeq" id="WP_133476723.1">
    <property type="nucleotide sequence ID" value="NZ_JACCPV010000158.1"/>
</dbReference>
<evidence type="ECO:0000256" key="1">
    <source>
        <dbReference type="ARBA" id="ARBA00022737"/>
    </source>
</evidence>
<evidence type="ECO:0000259" key="5">
    <source>
        <dbReference type="Pfam" id="PF06458"/>
    </source>
</evidence>
<dbReference type="Proteomes" id="UP000295195">
    <property type="component" value="Unassembled WGS sequence"/>
</dbReference>
<organism evidence="6 7">
    <name type="scientific">Lactobacillus crispatus</name>
    <dbReference type="NCBI Taxonomy" id="47770"/>
    <lineage>
        <taxon>Bacteria</taxon>
        <taxon>Bacillati</taxon>
        <taxon>Bacillota</taxon>
        <taxon>Bacilli</taxon>
        <taxon>Lactobacillales</taxon>
        <taxon>Lactobacillaceae</taxon>
        <taxon>Lactobacillus</taxon>
    </lineage>
</organism>
<feature type="domain" description="MucBP" evidence="5">
    <location>
        <begin position="52"/>
        <end position="83"/>
    </location>
</feature>
<sequence>MHKKIIVSLCAVTLISVLGASVKPAPAAHADNTVTTQRLSTTASKAEVFSGTVNLVDINGNVLGQTSHLEGHYGDHVTITLPTGYVAVSNGATTIDYILNKDRTPIKIRKIGDVDVVRTIRLHEPDGTIRRITQTAKAGHTFAEYTVPVLKYYRASESYIPAETAKAGRNKVIDVTYKRSYPTWTEGVRGYDVVASGPITRTINFVDENGKKLAPSKVETINREILVKKRHIGHVYPYRYRVISPDKTTTYSNLSPVTAQKDLSNSAIQKIRRAKVQGYIVLEVNGNRSNLVDPAYKLQDVAAPTIKGYTLKDKNLANINGQYLWLSTPESLNGNAKLASGLDEYLTKDTTINVVYTKNGAKAAAGGQNQNSNGNANGQNSQSQNSNNGNAQNYNGGNTQSYNGSNDSGNANNGSVGSNSGSGSTGALPQTGNKPANWLIMGFTSALSALGLGFLASRKHRA</sequence>
<keyword evidence="3" id="KW-0812">Transmembrane</keyword>
<evidence type="ECO:0000256" key="3">
    <source>
        <dbReference type="SAM" id="Phobius"/>
    </source>
</evidence>
<feature type="compositionally biased region" description="Low complexity" evidence="2">
    <location>
        <begin position="364"/>
        <end position="422"/>
    </location>
</feature>
<keyword evidence="3" id="KW-0472">Membrane</keyword>
<keyword evidence="3" id="KW-1133">Transmembrane helix</keyword>
<dbReference type="Pfam" id="PF06458">
    <property type="entry name" value="MucBP"/>
    <property type="match status" value="2"/>
</dbReference>
<evidence type="ECO:0000256" key="4">
    <source>
        <dbReference type="SAM" id="SignalP"/>
    </source>
</evidence>
<comment type="caution">
    <text evidence="6">The sequence shown here is derived from an EMBL/GenBank/DDBJ whole genome shotgun (WGS) entry which is preliminary data.</text>
</comment>
<evidence type="ECO:0000256" key="2">
    <source>
        <dbReference type="SAM" id="MobiDB-lite"/>
    </source>
</evidence>
<dbReference type="Gene3D" id="2.60.40.4300">
    <property type="match status" value="1"/>
</dbReference>
<protein>
    <recommendedName>
        <fullName evidence="5">MucBP domain-containing protein</fullName>
    </recommendedName>
</protein>
<gene>
    <name evidence="6" type="ORF">CEE75_11550</name>
</gene>
<reference evidence="6 7" key="1">
    <citation type="submission" date="2017-06" db="EMBL/GenBank/DDBJ databases">
        <authorList>
            <person name="Swanenburg J."/>
            <person name="Kort R."/>
        </authorList>
    </citation>
    <scope>NUCLEOTIDE SEQUENCE [LARGE SCALE GENOMIC DNA]</scope>
    <source>
        <strain evidence="6 7">RL05</strain>
    </source>
</reference>
<feature type="region of interest" description="Disordered" evidence="2">
    <location>
        <begin position="364"/>
        <end position="430"/>
    </location>
</feature>
<feature type="transmembrane region" description="Helical" evidence="3">
    <location>
        <begin position="438"/>
        <end position="456"/>
    </location>
</feature>
<evidence type="ECO:0000313" key="7">
    <source>
        <dbReference type="Proteomes" id="UP000295195"/>
    </source>
</evidence>
<keyword evidence="4" id="KW-0732">Signal</keyword>
<feature type="domain" description="MucBP" evidence="5">
    <location>
        <begin position="202"/>
        <end position="220"/>
    </location>
</feature>
<proteinExistence type="predicted"/>
<dbReference type="AlphaFoldDB" id="A0A4R6CR79"/>
<dbReference type="NCBIfam" id="TIGR01167">
    <property type="entry name" value="LPXTG_anchor"/>
    <property type="match status" value="1"/>
</dbReference>
<evidence type="ECO:0000313" key="6">
    <source>
        <dbReference type="EMBL" id="TDN29158.1"/>
    </source>
</evidence>
<name>A0A4R6CR79_9LACO</name>